<feature type="transmembrane region" description="Helical" evidence="6">
    <location>
        <begin position="196"/>
        <end position="216"/>
    </location>
</feature>
<dbReference type="AlphaFoldDB" id="A0A844FHB9"/>
<protein>
    <recommendedName>
        <fullName evidence="6">TVP38/TMEM64 family membrane protein</fullName>
    </recommendedName>
</protein>
<sequence>MKKNRKKLKWLLIAGFVGFLIYLISTVNIYDKESLIDFFTTAKVSTNFGMFFTIATAVLVVFFVPISWLNAFGAFFFGLKGFIYIFIGGIVGSIVSFYIARVFQDDVMKIVYKIYNRKKRKVSLDEVKGKIEKFGIGYVFFLRSMPFIPFSVANFVSGVTSIKLRDYILGTILGLGPGQFITTFFFSRAVNLKEDPIGAIIGASIKIIYVGIVILWQRNSKFKSKE</sequence>
<name>A0A844FHB9_9FIRM</name>
<evidence type="ECO:0000313" key="11">
    <source>
        <dbReference type="Proteomes" id="UP001108123"/>
    </source>
</evidence>
<evidence type="ECO:0000256" key="2">
    <source>
        <dbReference type="ARBA" id="ARBA00022475"/>
    </source>
</evidence>
<dbReference type="RefSeq" id="WP_154484040.1">
    <property type="nucleotide sequence ID" value="NZ_JAKNID010000010.1"/>
</dbReference>
<feature type="transmembrane region" description="Helical" evidence="6">
    <location>
        <begin position="50"/>
        <end position="69"/>
    </location>
</feature>
<keyword evidence="11" id="KW-1185">Reference proteome</keyword>
<keyword evidence="3 6" id="KW-0812">Transmembrane</keyword>
<reference evidence="9 10" key="1">
    <citation type="submission" date="2019-08" db="EMBL/GenBank/DDBJ databases">
        <title>In-depth cultivation of the pig gut microbiome towards novel bacterial diversity and tailored functional studies.</title>
        <authorList>
            <person name="Wylensek D."/>
            <person name="Hitch T.C.A."/>
            <person name="Clavel T."/>
        </authorList>
    </citation>
    <scope>NUCLEOTIDE SEQUENCE [LARGE SCALE GENOMIC DNA]</scope>
    <source>
        <strain evidence="9 10">Med78-601-WT-4W-RMD-3</strain>
    </source>
</reference>
<feature type="transmembrane region" description="Helical" evidence="6">
    <location>
        <begin position="81"/>
        <end position="100"/>
    </location>
</feature>
<comment type="caution">
    <text evidence="9">The sequence shown here is derived from an EMBL/GenBank/DDBJ whole genome shotgun (WGS) entry which is preliminary data.</text>
</comment>
<dbReference type="GO" id="GO:0005886">
    <property type="term" value="C:plasma membrane"/>
    <property type="evidence" value="ECO:0007669"/>
    <property type="project" value="UniProtKB-SubCell"/>
</dbReference>
<reference evidence="8" key="2">
    <citation type="submission" date="2022-01" db="EMBL/GenBank/DDBJ databases">
        <title>Collection of gut derived symbiotic bacterial strains cultured from healthy donors.</title>
        <authorList>
            <person name="Lin H."/>
            <person name="Kohout C."/>
            <person name="Waligurski E."/>
            <person name="Pamer E.G."/>
        </authorList>
    </citation>
    <scope>NUCLEOTIDE SEQUENCE</scope>
    <source>
        <strain evidence="8">MSK.14.39</strain>
    </source>
</reference>
<evidence type="ECO:0000256" key="5">
    <source>
        <dbReference type="ARBA" id="ARBA00023136"/>
    </source>
</evidence>
<dbReference type="OrthoDB" id="9812980at2"/>
<dbReference type="PANTHER" id="PTHR12677">
    <property type="entry name" value="GOLGI APPARATUS MEMBRANE PROTEIN TVP38-RELATED"/>
    <property type="match status" value="1"/>
</dbReference>
<dbReference type="EMBL" id="VULR01000007">
    <property type="protein sequence ID" value="MSS43356.1"/>
    <property type="molecule type" value="Genomic_DNA"/>
</dbReference>
<keyword evidence="5 6" id="KW-0472">Membrane</keyword>
<feature type="transmembrane region" description="Helical" evidence="6">
    <location>
        <begin position="135"/>
        <end position="156"/>
    </location>
</feature>
<accession>A0A844FHB9</accession>
<comment type="similarity">
    <text evidence="6">Belongs to the TVP38/TMEM64 family.</text>
</comment>
<feature type="domain" description="VTT" evidence="7">
    <location>
        <begin position="64"/>
        <end position="187"/>
    </location>
</feature>
<feature type="transmembrane region" description="Helical" evidence="6">
    <location>
        <begin position="12"/>
        <end position="30"/>
    </location>
</feature>
<dbReference type="Proteomes" id="UP000462760">
    <property type="component" value="Unassembled WGS sequence"/>
</dbReference>
<dbReference type="InterPro" id="IPR032816">
    <property type="entry name" value="VTT_dom"/>
</dbReference>
<evidence type="ECO:0000313" key="8">
    <source>
        <dbReference type="EMBL" id="MCG4564683.1"/>
    </source>
</evidence>
<dbReference type="EMBL" id="JAKNID010000010">
    <property type="protein sequence ID" value="MCG4564683.1"/>
    <property type="molecule type" value="Genomic_DNA"/>
</dbReference>
<organism evidence="9 10">
    <name type="scientific">Anaerosalibacter bizertensis</name>
    <dbReference type="NCBI Taxonomy" id="932217"/>
    <lineage>
        <taxon>Bacteria</taxon>
        <taxon>Bacillati</taxon>
        <taxon>Bacillota</taxon>
        <taxon>Tissierellia</taxon>
        <taxon>Tissierellales</taxon>
        <taxon>Sporanaerobacteraceae</taxon>
        <taxon>Anaerosalibacter</taxon>
    </lineage>
</organism>
<evidence type="ECO:0000313" key="9">
    <source>
        <dbReference type="EMBL" id="MSS43356.1"/>
    </source>
</evidence>
<evidence type="ECO:0000256" key="1">
    <source>
        <dbReference type="ARBA" id="ARBA00004651"/>
    </source>
</evidence>
<evidence type="ECO:0000313" key="10">
    <source>
        <dbReference type="Proteomes" id="UP000462760"/>
    </source>
</evidence>
<keyword evidence="2 6" id="KW-1003">Cell membrane</keyword>
<evidence type="ECO:0000256" key="3">
    <source>
        <dbReference type="ARBA" id="ARBA00022692"/>
    </source>
</evidence>
<evidence type="ECO:0000259" key="7">
    <source>
        <dbReference type="Pfam" id="PF09335"/>
    </source>
</evidence>
<evidence type="ECO:0000256" key="4">
    <source>
        <dbReference type="ARBA" id="ARBA00022989"/>
    </source>
</evidence>
<comment type="subcellular location">
    <subcellularLocation>
        <location evidence="1 6">Cell membrane</location>
        <topology evidence="1 6">Multi-pass membrane protein</topology>
    </subcellularLocation>
</comment>
<feature type="transmembrane region" description="Helical" evidence="6">
    <location>
        <begin position="168"/>
        <end position="190"/>
    </location>
</feature>
<dbReference type="PANTHER" id="PTHR12677:SF59">
    <property type="entry name" value="GOLGI APPARATUS MEMBRANE PROTEIN TVP38-RELATED"/>
    <property type="match status" value="1"/>
</dbReference>
<keyword evidence="4 6" id="KW-1133">Transmembrane helix</keyword>
<dbReference type="Pfam" id="PF09335">
    <property type="entry name" value="VTT_dom"/>
    <property type="match status" value="1"/>
</dbReference>
<gene>
    <name evidence="9" type="ORF">FYJ27_06360</name>
    <name evidence="8" type="ORF">L0P62_04390</name>
</gene>
<dbReference type="InterPro" id="IPR015414">
    <property type="entry name" value="TMEM64"/>
</dbReference>
<dbReference type="Proteomes" id="UP001108123">
    <property type="component" value="Unassembled WGS sequence"/>
</dbReference>
<proteinExistence type="inferred from homology"/>
<evidence type="ECO:0000256" key="6">
    <source>
        <dbReference type="RuleBase" id="RU366058"/>
    </source>
</evidence>